<gene>
    <name evidence="1" type="ORF">C8J25_108152</name>
</gene>
<dbReference type="EMBL" id="QAYE01000008">
    <property type="protein sequence ID" value="PTW45060.1"/>
    <property type="molecule type" value="Genomic_DNA"/>
</dbReference>
<proteinExistence type="predicted"/>
<evidence type="ECO:0000313" key="1">
    <source>
        <dbReference type="EMBL" id="PTW45060.1"/>
    </source>
</evidence>
<sequence length="108" mass="12516">MAAVQAMLARHEQHYRIIYGSQLAFLRHLNVAIVAPVQNARYFFDTFGTKPPPIPTYTYENWLSFLINTFDIEKYVAPDGQEMFRLTPTGKAFLMWATEQSVPDQKPF</sequence>
<organism evidence="1 2">
    <name type="scientific">Sphingomonas faeni</name>
    <dbReference type="NCBI Taxonomy" id="185950"/>
    <lineage>
        <taxon>Bacteria</taxon>
        <taxon>Pseudomonadati</taxon>
        <taxon>Pseudomonadota</taxon>
        <taxon>Alphaproteobacteria</taxon>
        <taxon>Sphingomonadales</taxon>
        <taxon>Sphingomonadaceae</taxon>
        <taxon>Sphingomonas</taxon>
    </lineage>
</organism>
<evidence type="ECO:0000313" key="2">
    <source>
        <dbReference type="Proteomes" id="UP000244013"/>
    </source>
</evidence>
<comment type="caution">
    <text evidence="1">The sequence shown here is derived from an EMBL/GenBank/DDBJ whole genome shotgun (WGS) entry which is preliminary data.</text>
</comment>
<protein>
    <submittedName>
        <fullName evidence="1">Uncharacterized protein</fullName>
    </submittedName>
</protein>
<dbReference type="AlphaFoldDB" id="A0A2T5U0P4"/>
<accession>A0A2T5U0P4</accession>
<reference evidence="1 2" key="1">
    <citation type="submission" date="2018-04" db="EMBL/GenBank/DDBJ databases">
        <title>Genomic Encyclopedia of Type Strains, Phase III (KMG-III): the genomes of soil and plant-associated and newly described type strains.</title>
        <authorList>
            <person name="Whitman W."/>
        </authorList>
    </citation>
    <scope>NUCLEOTIDE SEQUENCE [LARGE SCALE GENOMIC DNA]</scope>
    <source>
        <strain evidence="1 2">MA-olki</strain>
    </source>
</reference>
<dbReference type="Proteomes" id="UP000244013">
    <property type="component" value="Unassembled WGS sequence"/>
</dbReference>
<name>A0A2T5U0P4_9SPHN</name>